<organism evidence="1 2">
    <name type="scientific">Henosepilachna vigintioctopunctata</name>
    <dbReference type="NCBI Taxonomy" id="420089"/>
    <lineage>
        <taxon>Eukaryota</taxon>
        <taxon>Metazoa</taxon>
        <taxon>Ecdysozoa</taxon>
        <taxon>Arthropoda</taxon>
        <taxon>Hexapoda</taxon>
        <taxon>Insecta</taxon>
        <taxon>Pterygota</taxon>
        <taxon>Neoptera</taxon>
        <taxon>Endopterygota</taxon>
        <taxon>Coleoptera</taxon>
        <taxon>Polyphaga</taxon>
        <taxon>Cucujiformia</taxon>
        <taxon>Coccinelloidea</taxon>
        <taxon>Coccinellidae</taxon>
        <taxon>Epilachninae</taxon>
        <taxon>Epilachnini</taxon>
        <taxon>Henosepilachna</taxon>
    </lineage>
</organism>
<protein>
    <submittedName>
        <fullName evidence="1">Uncharacterized protein</fullName>
    </submittedName>
</protein>
<evidence type="ECO:0000313" key="2">
    <source>
        <dbReference type="Proteomes" id="UP001431783"/>
    </source>
</evidence>
<comment type="caution">
    <text evidence="1">The sequence shown here is derived from an EMBL/GenBank/DDBJ whole genome shotgun (WGS) entry which is preliminary data.</text>
</comment>
<dbReference type="EMBL" id="JARQZJ010000093">
    <property type="protein sequence ID" value="KAK9884527.1"/>
    <property type="molecule type" value="Genomic_DNA"/>
</dbReference>
<name>A0AAW1UVN3_9CUCU</name>
<dbReference type="AlphaFoldDB" id="A0AAW1UVN3"/>
<keyword evidence="2" id="KW-1185">Reference proteome</keyword>
<accession>A0AAW1UVN3</accession>
<reference evidence="1 2" key="1">
    <citation type="submission" date="2023-03" db="EMBL/GenBank/DDBJ databases">
        <title>Genome insight into feeding habits of ladybird beetles.</title>
        <authorList>
            <person name="Li H.-S."/>
            <person name="Huang Y.-H."/>
            <person name="Pang H."/>
        </authorList>
    </citation>
    <scope>NUCLEOTIDE SEQUENCE [LARGE SCALE GENOMIC DNA]</scope>
    <source>
        <strain evidence="1">SYSU_2023b</strain>
        <tissue evidence="1">Whole body</tissue>
    </source>
</reference>
<proteinExistence type="predicted"/>
<gene>
    <name evidence="1" type="ORF">WA026_007369</name>
</gene>
<sequence length="95" mass="11059">MFFDIFGFIKNRINSTINFYYVIISFVNKLIDCFSKIKIDIKDVFAAPLTPLEQAKKNIDDLNKKNQEAMKKTQDDFNKIFHIPPPPPLPKLPTL</sequence>
<dbReference type="Proteomes" id="UP001431783">
    <property type="component" value="Unassembled WGS sequence"/>
</dbReference>
<evidence type="ECO:0000313" key="1">
    <source>
        <dbReference type="EMBL" id="KAK9884527.1"/>
    </source>
</evidence>